<dbReference type="InterPro" id="IPR023379">
    <property type="entry name" value="BART_dom"/>
</dbReference>
<proteinExistence type="predicted"/>
<keyword evidence="4" id="KW-0969">Cilium</keyword>
<evidence type="ECO:0000313" key="9">
    <source>
        <dbReference type="Proteomes" id="UP001165060"/>
    </source>
</evidence>
<dbReference type="InterPro" id="IPR042541">
    <property type="entry name" value="BART_sf"/>
</dbReference>
<name>A0ABQ6N135_9STRA</name>
<organism evidence="8 9">
    <name type="scientific">Tetraparma gracilis</name>
    <dbReference type="NCBI Taxonomy" id="2962635"/>
    <lineage>
        <taxon>Eukaryota</taxon>
        <taxon>Sar</taxon>
        <taxon>Stramenopiles</taxon>
        <taxon>Ochrophyta</taxon>
        <taxon>Bolidophyceae</taxon>
        <taxon>Parmales</taxon>
        <taxon>Triparmaceae</taxon>
        <taxon>Tetraparma</taxon>
    </lineage>
</organism>
<feature type="region of interest" description="Disordered" evidence="6">
    <location>
        <begin position="1"/>
        <end position="32"/>
    </location>
</feature>
<keyword evidence="5" id="KW-0966">Cell projection</keyword>
<dbReference type="Gene3D" id="1.20.1520.10">
    <property type="entry name" value="ADP-ribosylation factor-like 2-binding protein, domain"/>
    <property type="match status" value="1"/>
</dbReference>
<evidence type="ECO:0000313" key="8">
    <source>
        <dbReference type="EMBL" id="GMI38043.1"/>
    </source>
</evidence>
<dbReference type="EMBL" id="BRYB01002008">
    <property type="protein sequence ID" value="GMI38043.1"/>
    <property type="molecule type" value="Genomic_DNA"/>
</dbReference>
<evidence type="ECO:0000256" key="2">
    <source>
        <dbReference type="ARBA" id="ARBA00004496"/>
    </source>
</evidence>
<sequence length="174" mass="18761">MESKGAKDDDDFDAKHTSVNPPAPSEAKEGSVENVASLMTDYLYMEDDLSDAIEAFVEDNASEFQDAAPDNSDGSDHSLAQFDLFTRYTALVEENLSSFCSSQGLSPSAAIASLSRETGFNKSDLSTGENVATAISALTSYAEFSKMMTLYLEDGQSPCVCPPLLNDKGEFEFE</sequence>
<comment type="caution">
    <text evidence="8">The sequence shown here is derived from an EMBL/GenBank/DDBJ whole genome shotgun (WGS) entry which is preliminary data.</text>
</comment>
<reference evidence="8 9" key="1">
    <citation type="journal article" date="2023" name="Commun. Biol.">
        <title>Genome analysis of Parmales, the sister group of diatoms, reveals the evolutionary specialization of diatoms from phago-mixotrophs to photoautotrophs.</title>
        <authorList>
            <person name="Ban H."/>
            <person name="Sato S."/>
            <person name="Yoshikawa S."/>
            <person name="Yamada K."/>
            <person name="Nakamura Y."/>
            <person name="Ichinomiya M."/>
            <person name="Sato N."/>
            <person name="Blanc-Mathieu R."/>
            <person name="Endo H."/>
            <person name="Kuwata A."/>
            <person name="Ogata H."/>
        </authorList>
    </citation>
    <scope>NUCLEOTIDE SEQUENCE [LARGE SCALE GENOMIC DNA]</scope>
</reference>
<evidence type="ECO:0000259" key="7">
    <source>
        <dbReference type="Pfam" id="PF11527"/>
    </source>
</evidence>
<dbReference type="Proteomes" id="UP001165060">
    <property type="component" value="Unassembled WGS sequence"/>
</dbReference>
<evidence type="ECO:0000256" key="3">
    <source>
        <dbReference type="ARBA" id="ARBA00022490"/>
    </source>
</evidence>
<keyword evidence="9" id="KW-1185">Reference proteome</keyword>
<gene>
    <name evidence="8" type="ORF">TeGR_g5297</name>
</gene>
<protein>
    <recommendedName>
        <fullName evidence="7">BART domain-containing protein</fullName>
    </recommendedName>
</protein>
<comment type="subcellular location">
    <subcellularLocation>
        <location evidence="1">Cell projection</location>
        <location evidence="1">Cilium</location>
    </subcellularLocation>
    <subcellularLocation>
        <location evidence="2">Cytoplasm</location>
    </subcellularLocation>
</comment>
<evidence type="ECO:0000256" key="4">
    <source>
        <dbReference type="ARBA" id="ARBA00023069"/>
    </source>
</evidence>
<keyword evidence="3" id="KW-0963">Cytoplasm</keyword>
<evidence type="ECO:0000256" key="1">
    <source>
        <dbReference type="ARBA" id="ARBA00004138"/>
    </source>
</evidence>
<dbReference type="Pfam" id="PF11527">
    <property type="entry name" value="ARL2_Bind_BART"/>
    <property type="match status" value="1"/>
</dbReference>
<accession>A0ABQ6N135</accession>
<feature type="domain" description="BART" evidence="7">
    <location>
        <begin position="44"/>
        <end position="151"/>
    </location>
</feature>
<evidence type="ECO:0000256" key="6">
    <source>
        <dbReference type="SAM" id="MobiDB-lite"/>
    </source>
</evidence>
<evidence type="ECO:0000256" key="5">
    <source>
        <dbReference type="ARBA" id="ARBA00023273"/>
    </source>
</evidence>